<sequence length="472" mass="52702">MRLQSSAKRNTIGLNTNVKDFLQFNRGSQGRLNWEVLRFFLEIRSINCKREKNEDDGCDYLLLRYNRTIKTARDTLPIYSSYNNYIKNQVSDAAILDGCYDPANSTSTVAPIQLYHPVFAYFLHAMGNTSDLPEDLVVDIGKLMRYASGIAVTESERSRSLPSRMLSDILGFSLNKTSAGHTIFHNRRSPPVQTVLLATIEEKPKLGSGGDVTIQGGCSYVDFWRSEDHQELRQCGCCPSFILCLAGRWLIVMGAVLTAQPMVQRLTDFTWLGTSPAINDAQCIRIAGVLRAPKSSIGILDDYYRDLVHLPVDSPLHFFPFPTSFQNDNQPRVHFKYLQSLKPLDPACVAFLAEIIPDKSKVVVKFVQTYSGEARRLLAQHCLAPHLLYCEQLGEDGAGYGALKMVVMNYVEGEVATNMFDGALSPHVVNDLERALNILHGEDLVYGNLRKPNIIIVSGPNGDDAVQLIDFD</sequence>
<reference evidence="1" key="1">
    <citation type="submission" date="2023-06" db="EMBL/GenBank/DDBJ databases">
        <authorList>
            <consortium name="Lawrence Berkeley National Laboratory"/>
            <person name="Ahrendt S."/>
            <person name="Sahu N."/>
            <person name="Indic B."/>
            <person name="Wong-Bajracharya J."/>
            <person name="Merenyi Z."/>
            <person name="Ke H.-M."/>
            <person name="Monk M."/>
            <person name="Kocsube S."/>
            <person name="Drula E."/>
            <person name="Lipzen A."/>
            <person name="Balint B."/>
            <person name="Henrissat B."/>
            <person name="Andreopoulos B."/>
            <person name="Martin F.M."/>
            <person name="Harder C.B."/>
            <person name="Rigling D."/>
            <person name="Ford K.L."/>
            <person name="Foster G.D."/>
            <person name="Pangilinan J."/>
            <person name="Papanicolaou A."/>
            <person name="Barry K."/>
            <person name="LaButti K."/>
            <person name="Viragh M."/>
            <person name="Koriabine M."/>
            <person name="Yan M."/>
            <person name="Riley R."/>
            <person name="Champramary S."/>
            <person name="Plett K.L."/>
            <person name="Tsai I.J."/>
            <person name="Slot J."/>
            <person name="Sipos G."/>
            <person name="Plett J."/>
            <person name="Nagy L.G."/>
            <person name="Grigoriev I.V."/>
        </authorList>
    </citation>
    <scope>NUCLEOTIDE SEQUENCE</scope>
    <source>
        <strain evidence="1">HWK02</strain>
    </source>
</reference>
<evidence type="ECO:0008006" key="3">
    <source>
        <dbReference type="Google" id="ProtNLM"/>
    </source>
</evidence>
<organism evidence="1 2">
    <name type="scientific">Armillaria luteobubalina</name>
    <dbReference type="NCBI Taxonomy" id="153913"/>
    <lineage>
        <taxon>Eukaryota</taxon>
        <taxon>Fungi</taxon>
        <taxon>Dikarya</taxon>
        <taxon>Basidiomycota</taxon>
        <taxon>Agaricomycotina</taxon>
        <taxon>Agaricomycetes</taxon>
        <taxon>Agaricomycetidae</taxon>
        <taxon>Agaricales</taxon>
        <taxon>Marasmiineae</taxon>
        <taxon>Physalacriaceae</taxon>
        <taxon>Armillaria</taxon>
    </lineage>
</organism>
<gene>
    <name evidence="1" type="ORF">EDD18DRAFT_1344584</name>
</gene>
<proteinExistence type="predicted"/>
<evidence type="ECO:0000313" key="1">
    <source>
        <dbReference type="EMBL" id="KAK0503737.1"/>
    </source>
</evidence>
<evidence type="ECO:0000313" key="2">
    <source>
        <dbReference type="Proteomes" id="UP001175228"/>
    </source>
</evidence>
<comment type="caution">
    <text evidence="1">The sequence shown here is derived from an EMBL/GenBank/DDBJ whole genome shotgun (WGS) entry which is preliminary data.</text>
</comment>
<dbReference type="EMBL" id="JAUEPU010000003">
    <property type="protein sequence ID" value="KAK0503737.1"/>
    <property type="molecule type" value="Genomic_DNA"/>
</dbReference>
<name>A0AA39QIU4_9AGAR</name>
<dbReference type="Proteomes" id="UP001175228">
    <property type="component" value="Unassembled WGS sequence"/>
</dbReference>
<dbReference type="InterPro" id="IPR011009">
    <property type="entry name" value="Kinase-like_dom_sf"/>
</dbReference>
<dbReference type="SUPFAM" id="SSF56112">
    <property type="entry name" value="Protein kinase-like (PK-like)"/>
    <property type="match status" value="1"/>
</dbReference>
<keyword evidence="2" id="KW-1185">Reference proteome</keyword>
<dbReference type="AlphaFoldDB" id="A0AA39QIU4"/>
<accession>A0AA39QIU4</accession>
<protein>
    <recommendedName>
        <fullName evidence="3">Protein kinase domain-containing protein</fullName>
    </recommendedName>
</protein>